<dbReference type="EMBL" id="MQSV01000001">
    <property type="protein sequence ID" value="OKL49567.1"/>
    <property type="molecule type" value="Genomic_DNA"/>
</dbReference>
<dbReference type="Proteomes" id="UP000186785">
    <property type="component" value="Unassembled WGS sequence"/>
</dbReference>
<feature type="transmembrane region" description="Helical" evidence="2">
    <location>
        <begin position="1182"/>
        <end position="1207"/>
    </location>
</feature>
<dbReference type="AlphaFoldDB" id="A0A1Q5PPV6"/>
<feature type="region of interest" description="Disordered" evidence="1">
    <location>
        <begin position="849"/>
        <end position="974"/>
    </location>
</feature>
<protein>
    <recommendedName>
        <fullName evidence="6">Surface-anchored protein</fullName>
    </recommendedName>
</protein>
<evidence type="ECO:0000313" key="5">
    <source>
        <dbReference type="Proteomes" id="UP000186785"/>
    </source>
</evidence>
<feature type="compositionally biased region" description="Low complexity" evidence="1">
    <location>
        <begin position="888"/>
        <end position="897"/>
    </location>
</feature>
<sequence length="1211" mass="129179">MKLKKLKAFTAAITLGLVSLTLAPLGGPTGAAQAAEVTRPEHKPANKGFYKDLPADVTMVKDGETIKHPCAGRHILYHNHVDATYITRSQGELTVMTVSGMHVMPKDSTCMRLAPDADGQGRELSRMFVPKDPNLAFLGSPGRILWHAPAYQYPGWRPIWAGYGAFDTHHEWEVPTDFVGDVVQLELTDIKGPGDLEIFNYNPGWEKAQRHLSSRDKRKLTVGVGSHGHVDWTFSKPGIYELTWVASGEHFDGTNEVSKPVKQYWLVGSDEEVGLPKGFTTGLNSISQNTEAQRVAAGLSEPKTDYLPLPEEPKNPPLVSDEDFAKAAKSLELKASSNKRVSSQTNYSVLEWNEKGKVSYDTYDGKGRNFGENPVIEVPDSTLHCVSVKDPYLKDLRAGNSPFMWVTPKSGNSDTPSLGIDTSKLNFKKIGKQGVQIDYAIETIPQDGKIVIGIDQGKGLMPLVGGYASKYGQLQFFEAKKYPTQFVFNKPGVYGTSVSSYVNLPNGQKNYFFTFARFVVGNKAINLYRKSLNAGLPLLPENNQETCANLPELDGANPSDFDRYSKENGGSTPEETPLLPQPGTPTVETPTAEGPVENPVPGPSPAPTPKPKPSVEQPEKPTVPVIDPEKLDSSDRAAYDLRKIWKETIPNHLVERGHMDLALGSLDDGADVYLNDGENPAKVVMRPSKSFAIAVPEPTKGKTPGPIRELEGFGESSYILPQVQDERFPWVGFNTESLDTFFDQLPGSPVYVTLEDFQGPGRMVTGHADLLGKVDRQLDSGDKSVKITYNEGSHDHQYFWFSKPGVYHVAFKYQWIAPSGQKEEKKLISTFLVGKEAIEVGSKAIEDQQLPPAPVIKAPTPEAPTVDPTPEKPVKPTPETPVTPAPAEPTAEPTVEPNPGEGTDPVVTPETPVAPAPTVEPEKPQPAEPTVEPQPVKPTPVAPKPGPVQPEPVKPTPVAPKPAPTPVKPAPVNPVKPVNPVVPSPVKPVIPAPVAPVNPVAPQPVKPAPAPVVPKPAPVAPAKPAPVAPKPAPVLPQPVPGDTGIAPVGPGRQIVNQDPRVLGPGFDRGNAQGPVRNGHGSLDPSLAAHAPSDGGASLVAATNKAAQGSAVSSALAPGISGTSGAAATPEGTPEGAPEATAEKTPEVATPLENTPQTSEGTSEADTINAAAPQTDGGNAQIAWLPSILMGTGVAAFFIGGFLLIAAWRKKS</sequence>
<keyword evidence="3" id="KW-0732">Signal</keyword>
<dbReference type="NCBIfam" id="NF038134">
    <property type="entry name" value="choice_anch_M"/>
    <property type="match status" value="2"/>
</dbReference>
<feature type="compositionally biased region" description="Polar residues" evidence="1">
    <location>
        <begin position="1151"/>
        <end position="1164"/>
    </location>
</feature>
<feature type="region of interest" description="Disordered" evidence="1">
    <location>
        <begin position="1018"/>
        <end position="1095"/>
    </location>
</feature>
<feature type="compositionally biased region" description="Pro residues" evidence="1">
    <location>
        <begin position="875"/>
        <end position="887"/>
    </location>
</feature>
<evidence type="ECO:0000256" key="3">
    <source>
        <dbReference type="SAM" id="SignalP"/>
    </source>
</evidence>
<keyword evidence="2" id="KW-0812">Transmembrane</keyword>
<evidence type="ECO:0000313" key="4">
    <source>
        <dbReference type="EMBL" id="OKL49567.1"/>
    </source>
</evidence>
<feature type="compositionally biased region" description="Low complexity" evidence="1">
    <location>
        <begin position="905"/>
        <end position="919"/>
    </location>
</feature>
<feature type="compositionally biased region" description="Pro residues" evidence="1">
    <location>
        <begin position="935"/>
        <end position="974"/>
    </location>
</feature>
<dbReference type="NCBIfam" id="TIGR03769">
    <property type="entry name" value="P_ac_wall_RPT"/>
    <property type="match status" value="1"/>
</dbReference>
<proteinExistence type="predicted"/>
<feature type="region of interest" description="Disordered" evidence="1">
    <location>
        <begin position="548"/>
        <end position="629"/>
    </location>
</feature>
<keyword evidence="5" id="KW-1185">Reference proteome</keyword>
<feature type="compositionally biased region" description="Pro residues" evidence="1">
    <location>
        <begin position="598"/>
        <end position="612"/>
    </location>
</feature>
<feature type="chain" id="PRO_5012569888" description="Surface-anchored protein" evidence="3">
    <location>
        <begin position="35"/>
        <end position="1211"/>
    </location>
</feature>
<dbReference type="OrthoDB" id="4424311at2"/>
<evidence type="ECO:0000256" key="1">
    <source>
        <dbReference type="SAM" id="MobiDB-lite"/>
    </source>
</evidence>
<dbReference type="RefSeq" id="WP_073708458.1">
    <property type="nucleotide sequence ID" value="NZ_MQSV01000001.1"/>
</dbReference>
<gene>
    <name evidence="4" type="ORF">BSR29_01005</name>
</gene>
<organism evidence="4 5">
    <name type="scientific">Boudabousia liubingyangii</name>
    <dbReference type="NCBI Taxonomy" id="1921764"/>
    <lineage>
        <taxon>Bacteria</taxon>
        <taxon>Bacillati</taxon>
        <taxon>Actinomycetota</taxon>
        <taxon>Actinomycetes</taxon>
        <taxon>Actinomycetales</taxon>
        <taxon>Actinomycetaceae</taxon>
        <taxon>Boudabousia</taxon>
    </lineage>
</organism>
<comment type="caution">
    <text evidence="4">The sequence shown here is derived from an EMBL/GenBank/DDBJ whole genome shotgun (WGS) entry which is preliminary data.</text>
</comment>
<name>A0A1Q5PPV6_9ACTO</name>
<keyword evidence="2" id="KW-0472">Membrane</keyword>
<reference evidence="4 5" key="1">
    <citation type="submission" date="2016-11" db="EMBL/GenBank/DDBJ databases">
        <title>Actinomyces gypaetusis sp. nov. isolated from the vulture Gypaetus barbatus in Qinghai Tibet Plateau China.</title>
        <authorList>
            <person name="Meng X."/>
        </authorList>
    </citation>
    <scope>NUCLEOTIDE SEQUENCE [LARGE SCALE GENOMIC DNA]</scope>
    <source>
        <strain evidence="4 5">VUL4_2</strain>
    </source>
</reference>
<keyword evidence="2" id="KW-1133">Transmembrane helix</keyword>
<feature type="signal peptide" evidence="3">
    <location>
        <begin position="1"/>
        <end position="34"/>
    </location>
</feature>
<accession>A0A1Q5PPV6</accession>
<dbReference type="PANTHER" id="PTHR48125:SF12">
    <property type="entry name" value="AT HOOK TRANSCRIPTION FACTOR FAMILY-RELATED"/>
    <property type="match status" value="1"/>
</dbReference>
<dbReference type="InterPro" id="IPR022435">
    <property type="entry name" value="Surface-anchored_actinobac"/>
</dbReference>
<evidence type="ECO:0000256" key="2">
    <source>
        <dbReference type="SAM" id="Phobius"/>
    </source>
</evidence>
<feature type="region of interest" description="Disordered" evidence="1">
    <location>
        <begin position="1114"/>
        <end position="1164"/>
    </location>
</feature>
<evidence type="ECO:0008006" key="6">
    <source>
        <dbReference type="Google" id="ProtNLM"/>
    </source>
</evidence>
<dbReference type="PANTHER" id="PTHR48125">
    <property type="entry name" value="LP07818P1"/>
    <property type="match status" value="1"/>
</dbReference>
<feature type="compositionally biased region" description="Pro residues" evidence="1">
    <location>
        <begin position="1018"/>
        <end position="1039"/>
    </location>
</feature>